<evidence type="ECO:0000313" key="2">
    <source>
        <dbReference type="EMBL" id="EFO81391.1"/>
    </source>
</evidence>
<keyword evidence="3" id="KW-1185">Reference proteome</keyword>
<dbReference type="SUPFAM" id="SSF81606">
    <property type="entry name" value="PP2C-like"/>
    <property type="match status" value="1"/>
</dbReference>
<dbReference type="InterPro" id="IPR001932">
    <property type="entry name" value="PPM-type_phosphatase-like_dom"/>
</dbReference>
<comment type="caution">
    <text evidence="2">The sequence shown here is derived from an EMBL/GenBank/DDBJ whole genome shotgun (WGS) entry which is preliminary data.</text>
</comment>
<feature type="domain" description="PPM-type phosphatase" evidence="1">
    <location>
        <begin position="13"/>
        <end position="227"/>
    </location>
</feature>
<proteinExistence type="predicted"/>
<dbReference type="STRING" id="765420.OSCT_0673"/>
<dbReference type="Pfam" id="PF07228">
    <property type="entry name" value="SpoIIE"/>
    <property type="match status" value="1"/>
</dbReference>
<dbReference type="PANTHER" id="PTHR35801">
    <property type="entry name" value="PHOSPHOSERINE PHOSPHATASE RSBX"/>
    <property type="match status" value="1"/>
</dbReference>
<dbReference type="Proteomes" id="UP000054010">
    <property type="component" value="Unassembled WGS sequence"/>
</dbReference>
<protein>
    <submittedName>
        <fullName evidence="2">Stage II sporulation E family protein</fullName>
    </submittedName>
</protein>
<sequence length="254" mass="27242">MSGAIGAMRSTLDIHVAVAKIAHHGGGESGDTIETIERPGGGFSFVLVDGQGSGRGAKTLSNLLATRAISLLKDGARDGAVARAVHDYLYTYRMGQVAATLNILSVDFQSGKILISRNNPAPFFVLDPEGVVSHNEPSTPIGLQPMIKPVISELEVRPYTYVVIFTDGLLRAGERYGEDIELLNYLSAWPVMDGRSPGELSEMLLQRALELDRGEPCDDMSIVVLAVLPGNEAASIRRLAVSAPFEEPTWPAPM</sequence>
<dbReference type="InterPro" id="IPR039248">
    <property type="entry name" value="Ptase_RsbX"/>
</dbReference>
<organism evidence="2 3">
    <name type="scientific">Oscillochloris trichoides DG-6</name>
    <dbReference type="NCBI Taxonomy" id="765420"/>
    <lineage>
        <taxon>Bacteria</taxon>
        <taxon>Bacillati</taxon>
        <taxon>Chloroflexota</taxon>
        <taxon>Chloroflexia</taxon>
        <taxon>Chloroflexales</taxon>
        <taxon>Chloroflexineae</taxon>
        <taxon>Oscillochloridaceae</taxon>
        <taxon>Oscillochloris</taxon>
    </lineage>
</organism>
<evidence type="ECO:0000313" key="3">
    <source>
        <dbReference type="Proteomes" id="UP000054010"/>
    </source>
</evidence>
<dbReference type="EMBL" id="ADVR01000012">
    <property type="protein sequence ID" value="EFO81391.1"/>
    <property type="molecule type" value="Genomic_DNA"/>
</dbReference>
<dbReference type="InterPro" id="IPR036457">
    <property type="entry name" value="PPM-type-like_dom_sf"/>
</dbReference>
<name>E1IBH2_9CHLR</name>
<dbReference type="SMART" id="SM00331">
    <property type="entry name" value="PP2C_SIG"/>
    <property type="match status" value="1"/>
</dbReference>
<dbReference type="HOGENOM" id="CLU_1102167_0_0_0"/>
<reference evidence="2 3" key="1">
    <citation type="journal article" date="2011" name="J. Bacteriol.">
        <title>Draft genome sequence of the anoxygenic filamentous phototrophic bacterium Oscillochloris trichoides subsp. DG-6.</title>
        <authorList>
            <person name="Kuznetsov B.B."/>
            <person name="Ivanovsky R.N."/>
            <person name="Keppen O.I."/>
            <person name="Sukhacheva M.V."/>
            <person name="Bumazhkin B.K."/>
            <person name="Patutina E.O."/>
            <person name="Beletsky A.V."/>
            <person name="Mardanov A.V."/>
            <person name="Baslerov R.V."/>
            <person name="Panteleeva A.N."/>
            <person name="Kolganova T.V."/>
            <person name="Ravin N.V."/>
            <person name="Skryabin K.G."/>
        </authorList>
    </citation>
    <scope>NUCLEOTIDE SEQUENCE [LARGE SCALE GENOMIC DNA]</scope>
    <source>
        <strain evidence="2 3">DG-6</strain>
    </source>
</reference>
<dbReference type="eggNOG" id="COG2208">
    <property type="taxonomic scope" value="Bacteria"/>
</dbReference>
<dbReference type="Gene3D" id="3.60.40.10">
    <property type="entry name" value="PPM-type phosphatase domain"/>
    <property type="match status" value="1"/>
</dbReference>
<dbReference type="AlphaFoldDB" id="E1IBH2"/>
<accession>E1IBH2</accession>
<evidence type="ECO:0000259" key="1">
    <source>
        <dbReference type="SMART" id="SM00331"/>
    </source>
</evidence>
<gene>
    <name evidence="2" type="ORF">OSCT_0673</name>
</gene>
<dbReference type="PANTHER" id="PTHR35801:SF1">
    <property type="entry name" value="PHOSPHOSERINE PHOSPHATASE RSBX"/>
    <property type="match status" value="1"/>
</dbReference>